<reference evidence="1" key="1">
    <citation type="journal article" date="2020" name="Nature">
        <title>Giant virus diversity and host interactions through global metagenomics.</title>
        <authorList>
            <person name="Schulz F."/>
            <person name="Roux S."/>
            <person name="Paez-Espino D."/>
            <person name="Jungbluth S."/>
            <person name="Walsh D.A."/>
            <person name="Denef V.J."/>
            <person name="McMahon K.D."/>
            <person name="Konstantinidis K.T."/>
            <person name="Eloe-Fadrosh E.A."/>
            <person name="Kyrpides N.C."/>
            <person name="Woyke T."/>
        </authorList>
    </citation>
    <scope>NUCLEOTIDE SEQUENCE</scope>
    <source>
        <strain evidence="1">GVMAG-M-3300023174-176</strain>
    </source>
</reference>
<accession>A0A6C0DGM1</accession>
<dbReference type="EMBL" id="MN739613">
    <property type="protein sequence ID" value="QHT15541.1"/>
    <property type="molecule type" value="Genomic_DNA"/>
</dbReference>
<dbReference type="AlphaFoldDB" id="A0A6C0DGM1"/>
<sequence length="94" mass="11020">MSAGDFSNTKYDEQSRKYLKDAYDTVTRLELWDKMKEEVGDGGFIFSNKDYVDQIGNGLKFRDEHSGSSFGWTLRIIQWIAQDGWDAFYTKMRI</sequence>
<proteinExistence type="predicted"/>
<organism evidence="1">
    <name type="scientific">viral metagenome</name>
    <dbReference type="NCBI Taxonomy" id="1070528"/>
    <lineage>
        <taxon>unclassified sequences</taxon>
        <taxon>metagenomes</taxon>
        <taxon>organismal metagenomes</taxon>
    </lineage>
</organism>
<protein>
    <submittedName>
        <fullName evidence="1">Uncharacterized protein</fullName>
    </submittedName>
</protein>
<name>A0A6C0DGM1_9ZZZZ</name>
<evidence type="ECO:0000313" key="1">
    <source>
        <dbReference type="EMBL" id="QHT15541.1"/>
    </source>
</evidence>